<dbReference type="Gene3D" id="3.20.20.70">
    <property type="entry name" value="Aldolase class I"/>
    <property type="match status" value="1"/>
</dbReference>
<keyword evidence="3" id="KW-0285">Flavoprotein</keyword>
<dbReference type="RefSeq" id="WP_085885751.1">
    <property type="nucleotide sequence ID" value="NZ_FWFR01000007.1"/>
</dbReference>
<dbReference type="GO" id="GO:0051536">
    <property type="term" value="F:iron-sulfur cluster binding"/>
    <property type="evidence" value="ECO:0007669"/>
    <property type="project" value="UniProtKB-KW"/>
</dbReference>
<gene>
    <name evidence="10" type="ORF">OCH7691_04418</name>
</gene>
<dbReference type="SUPFAM" id="SSF51395">
    <property type="entry name" value="FMN-linked oxidoreductases"/>
    <property type="match status" value="1"/>
</dbReference>
<dbReference type="Gene3D" id="2.60.40.10">
    <property type="entry name" value="Immunoglobulins"/>
    <property type="match status" value="1"/>
</dbReference>
<dbReference type="InterPro" id="IPR036116">
    <property type="entry name" value="FN3_sf"/>
</dbReference>
<dbReference type="PANTHER" id="PTHR42917:SF2">
    <property type="entry name" value="2,4-DIENOYL-COA REDUCTASE [(2E)-ENOYL-COA-PRODUCING]"/>
    <property type="match status" value="1"/>
</dbReference>
<keyword evidence="11" id="KW-1185">Reference proteome</keyword>
<keyword evidence="8" id="KW-0411">Iron-sulfur</keyword>
<dbReference type="InterPro" id="IPR001155">
    <property type="entry name" value="OxRdtase_FMN_N"/>
</dbReference>
<evidence type="ECO:0000256" key="7">
    <source>
        <dbReference type="ARBA" id="ARBA00023004"/>
    </source>
</evidence>
<dbReference type="EC" id="1.-.-.-" evidence="10"/>
<keyword evidence="5" id="KW-0479">Metal-binding</keyword>
<evidence type="ECO:0000256" key="2">
    <source>
        <dbReference type="ARBA" id="ARBA00001966"/>
    </source>
</evidence>
<dbReference type="Proteomes" id="UP000193200">
    <property type="component" value="Unassembled WGS sequence"/>
</dbReference>
<dbReference type="Pfam" id="PF00724">
    <property type="entry name" value="Oxidored_FMN"/>
    <property type="match status" value="2"/>
</dbReference>
<dbReference type="EMBL" id="FWFR01000007">
    <property type="protein sequence ID" value="SLN77428.1"/>
    <property type="molecule type" value="Genomic_DNA"/>
</dbReference>
<keyword evidence="6 10" id="KW-0560">Oxidoreductase</keyword>
<accession>A0A1Y5TZW3</accession>
<dbReference type="InParanoid" id="A0A1Y5TZW3"/>
<comment type="cofactor">
    <cofactor evidence="2">
        <name>[4Fe-4S] cluster</name>
        <dbReference type="ChEBI" id="CHEBI:49883"/>
    </cofactor>
</comment>
<dbReference type="OrthoDB" id="9804454at2"/>
<keyword evidence="7" id="KW-0408">Iron</keyword>
<organism evidence="10 11">
    <name type="scientific">Oceanibacterium hippocampi</name>
    <dbReference type="NCBI Taxonomy" id="745714"/>
    <lineage>
        <taxon>Bacteria</taxon>
        <taxon>Pseudomonadati</taxon>
        <taxon>Pseudomonadota</taxon>
        <taxon>Alphaproteobacteria</taxon>
        <taxon>Sneathiellales</taxon>
        <taxon>Sneathiellaceae</taxon>
        <taxon>Oceanibacterium</taxon>
    </lineage>
</organism>
<dbReference type="InterPro" id="IPR051793">
    <property type="entry name" value="NADH:flavin_oxidoreductase"/>
</dbReference>
<evidence type="ECO:0000256" key="8">
    <source>
        <dbReference type="ARBA" id="ARBA00023014"/>
    </source>
</evidence>
<dbReference type="GO" id="GO:0046872">
    <property type="term" value="F:metal ion binding"/>
    <property type="evidence" value="ECO:0007669"/>
    <property type="project" value="UniProtKB-KW"/>
</dbReference>
<feature type="domain" description="NADH:flavin oxidoreductase/NADH oxidase N-terminal" evidence="9">
    <location>
        <begin position="116"/>
        <end position="338"/>
    </location>
</feature>
<dbReference type="InterPro" id="IPR013783">
    <property type="entry name" value="Ig-like_fold"/>
</dbReference>
<evidence type="ECO:0000256" key="3">
    <source>
        <dbReference type="ARBA" id="ARBA00022630"/>
    </source>
</evidence>
<feature type="domain" description="NADH:flavin oxidoreductase/NADH oxidase N-terminal" evidence="9">
    <location>
        <begin position="2"/>
        <end position="102"/>
    </location>
</feature>
<dbReference type="PANTHER" id="PTHR42917">
    <property type="entry name" value="2,4-DIENOYL-COA REDUCTASE"/>
    <property type="match status" value="1"/>
</dbReference>
<reference evidence="10 11" key="1">
    <citation type="submission" date="2017-03" db="EMBL/GenBank/DDBJ databases">
        <authorList>
            <person name="Afonso C.L."/>
            <person name="Miller P.J."/>
            <person name="Scott M.A."/>
            <person name="Spackman E."/>
            <person name="Goraichik I."/>
            <person name="Dimitrov K.M."/>
            <person name="Suarez D.L."/>
            <person name="Swayne D.E."/>
        </authorList>
    </citation>
    <scope>NUCLEOTIDE SEQUENCE [LARGE SCALE GENOMIC DNA]</scope>
    <source>
        <strain evidence="10 11">CECT 7691</strain>
    </source>
</reference>
<evidence type="ECO:0000259" key="9">
    <source>
        <dbReference type="Pfam" id="PF00724"/>
    </source>
</evidence>
<evidence type="ECO:0000313" key="10">
    <source>
        <dbReference type="EMBL" id="SLN77428.1"/>
    </source>
</evidence>
<dbReference type="GO" id="GO:0016491">
    <property type="term" value="F:oxidoreductase activity"/>
    <property type="evidence" value="ECO:0007669"/>
    <property type="project" value="UniProtKB-KW"/>
</dbReference>
<evidence type="ECO:0000256" key="5">
    <source>
        <dbReference type="ARBA" id="ARBA00022723"/>
    </source>
</evidence>
<dbReference type="SUPFAM" id="SSF49265">
    <property type="entry name" value="Fibronectin type III"/>
    <property type="match status" value="1"/>
</dbReference>
<evidence type="ECO:0000256" key="1">
    <source>
        <dbReference type="ARBA" id="ARBA00001917"/>
    </source>
</evidence>
<dbReference type="GO" id="GO:0010181">
    <property type="term" value="F:FMN binding"/>
    <property type="evidence" value="ECO:0007669"/>
    <property type="project" value="InterPro"/>
</dbReference>
<comment type="cofactor">
    <cofactor evidence="1">
        <name>FMN</name>
        <dbReference type="ChEBI" id="CHEBI:58210"/>
    </cofactor>
</comment>
<evidence type="ECO:0000313" key="11">
    <source>
        <dbReference type="Proteomes" id="UP000193200"/>
    </source>
</evidence>
<proteinExistence type="predicted"/>
<protein>
    <submittedName>
        <fullName evidence="10">NADH oxidase</fullName>
        <ecNumber evidence="10">1.-.-.-</ecNumber>
    </submittedName>
</protein>
<dbReference type="InterPro" id="IPR013785">
    <property type="entry name" value="Aldolase_TIM"/>
</dbReference>
<dbReference type="AlphaFoldDB" id="A0A1Y5TZW3"/>
<name>A0A1Y5TZW3_9PROT</name>
<evidence type="ECO:0000256" key="6">
    <source>
        <dbReference type="ARBA" id="ARBA00023002"/>
    </source>
</evidence>
<evidence type="ECO:0000256" key="4">
    <source>
        <dbReference type="ARBA" id="ARBA00022643"/>
    </source>
</evidence>
<dbReference type="CDD" id="cd02803">
    <property type="entry name" value="OYE_like_FMN_family"/>
    <property type="match status" value="1"/>
</dbReference>
<sequence>MKLLEPLAVGGMVLPNRVAVPAMVTRLSGEDGYVNQDISDRYARYAEGQVGLIVVEATAVHRNKSGPLLRLSDDAFIAGHRDMVSRVHDISDSKIVPQIIHFLKVARSGWRQTIDSLSVADIDRIVGEFGDAAARAREAGYDGVELHSAHAYTLSSFLSRRNPRRDDYDGRTLEGRLHMFGRVMTAVREKVGADFPVGVRFLAEEAIKNGYTLEDAKRIAYRMASLGVDYISLSVGGKFEDAEHREGEPLYPYTGYSGDRCMPGDWYPPLPHAHLAHGVKQYLNDKGFDVPVISVGKISRPADAEKLLQDGKADIIGMARQLLADPDWVKKIAEDRADRIVHCIYCNVCKQLDEKFREVNCFLWPKGARQAPADDPSDVFPVWPAGDAGLQAEITGGQVKLAWNGAEGAVIGYDIYRAEDDGPIVAVEAVKSRKYSDRTVLGGFRYRYFVRAFDAQGRASAPSDSVTVDMPMPDYAPSRGVA</sequence>
<keyword evidence="4" id="KW-0288">FMN</keyword>